<accession>A0AAV9ZWJ2</accession>
<organism evidence="3 4">
    <name type="scientific">Favolaschia claudopus</name>
    <dbReference type="NCBI Taxonomy" id="2862362"/>
    <lineage>
        <taxon>Eukaryota</taxon>
        <taxon>Fungi</taxon>
        <taxon>Dikarya</taxon>
        <taxon>Basidiomycota</taxon>
        <taxon>Agaricomycotina</taxon>
        <taxon>Agaricomycetes</taxon>
        <taxon>Agaricomycetidae</taxon>
        <taxon>Agaricales</taxon>
        <taxon>Marasmiineae</taxon>
        <taxon>Mycenaceae</taxon>
        <taxon>Favolaschia</taxon>
    </lineage>
</organism>
<dbReference type="PANTHER" id="PTHR37535">
    <property type="entry name" value="FLUG DOMAIN PROTEIN"/>
    <property type="match status" value="1"/>
</dbReference>
<evidence type="ECO:0000313" key="4">
    <source>
        <dbReference type="Proteomes" id="UP001362999"/>
    </source>
</evidence>
<feature type="compositionally biased region" description="Basic residues" evidence="1">
    <location>
        <begin position="1101"/>
        <end position="1113"/>
    </location>
</feature>
<dbReference type="Proteomes" id="UP001362999">
    <property type="component" value="Unassembled WGS sequence"/>
</dbReference>
<protein>
    <recommendedName>
        <fullName evidence="2">C2H2-type domain-containing protein</fullName>
    </recommendedName>
</protein>
<gene>
    <name evidence="3" type="ORF">R3P38DRAFT_117230</name>
</gene>
<dbReference type="PANTHER" id="PTHR37535:SF3">
    <property type="entry name" value="FLUG DOMAIN-CONTAINING PROTEIN"/>
    <property type="match status" value="1"/>
</dbReference>
<feature type="region of interest" description="Disordered" evidence="1">
    <location>
        <begin position="1090"/>
        <end position="1122"/>
    </location>
</feature>
<dbReference type="PROSITE" id="PS00028">
    <property type="entry name" value="ZINC_FINGER_C2H2_1"/>
    <property type="match status" value="1"/>
</dbReference>
<name>A0AAV9ZWJ2_9AGAR</name>
<evidence type="ECO:0000313" key="3">
    <source>
        <dbReference type="EMBL" id="KAK6993103.1"/>
    </source>
</evidence>
<evidence type="ECO:0000256" key="1">
    <source>
        <dbReference type="SAM" id="MobiDB-lite"/>
    </source>
</evidence>
<dbReference type="EMBL" id="JAWWNJ010000104">
    <property type="protein sequence ID" value="KAK6993103.1"/>
    <property type="molecule type" value="Genomic_DNA"/>
</dbReference>
<keyword evidence="4" id="KW-1185">Reference proteome</keyword>
<dbReference type="InterPro" id="IPR021842">
    <property type="entry name" value="DUF3435"/>
</dbReference>
<dbReference type="InterPro" id="IPR013087">
    <property type="entry name" value="Znf_C2H2_type"/>
</dbReference>
<comment type="caution">
    <text evidence="3">The sequence shown here is derived from an EMBL/GenBank/DDBJ whole genome shotgun (WGS) entry which is preliminary data.</text>
</comment>
<dbReference type="Pfam" id="PF11917">
    <property type="entry name" value="DUF3435"/>
    <property type="match status" value="1"/>
</dbReference>
<sequence length="1258" mass="141743">MVLLPRILSAADRVAQHATANPKFAAIFDNGLDDVHHVRYLTQPTIDCHENVKGKWRDFTDFHPKRKDLPAEIVLGAQLPSLGIAKEFISYLAIAVRGTIKDIAARRTVTHHMYTWLSCWRRYADQDVPKQYRYQIGEFLNSTDFQESVTTLTTEIRAKPLATPLDLDRLVRFALEDSTFFRTARAAIQFNGVNILGAMSGERPGAIIESSKYRGSNQGIQWRDIRFIVVPNPEDPYHPYLAVAILFRYLKGHRDDPAHYKTLFALLRPLGYRAECIVTILLYLALRDNVFDDGVDTAGQIISPRNPPSAKYELRIKDEAKLLSVFRRDEYTPDDGWVTSPTKALSATTHNANLRKVCALLGYMLSITMYAWRRAAAGVFDKYLKNTERDALLNHGPDSHMFVTAYQDRTLVHDVAGLLWGRQQDTARIELAESANSMSWHEGAPTRLTIQQRGELLNEPELVVMRSTLQGYKDEVAKAKTELKSIDPDEPEADETFASLQGVLRSSRRKHDELRSKYDAIINRETRARIKAARDEFFEGVAGRQLRGEDVPAPPARTLTREPLADTTRNSVVVPQSRVLVGGKENVGMETSFLADIEAIDPNVRLNDVLYRFAELNLAAETEASVNAYLGYPERRRAAICYQGESPTEDEKCPVCKRDCSSNAFRNSGSQTVGSHIHSCIMKARQQGFQKLVEDEFTTARCEWVGCAEENAKFTTREEFVAHVQAHIITLSRPPTSVITRRLCQWALNGEPCEEEDSDNWDHHFAQVHGLNVCHSVQVFFCAICPEWHVDLYGDGLAWRDHLWEHHDTLFAMFYRRPDHEIDLTPIGITENEEKTLIGYTLGTGFSGAHPELYGDVRCGVADPPAHCAWCVFNTALPIEIRMHQFLRTADFVKHLEHHAAEVEEVEEAQECPVPSCGPTKFTARNLLEHMVKFHRLPIYGATNHTKTGRYLKLAPPPPAPAPAVDFTHTTDIDIDTAPVTWKAAKKVTRVERKAEKAANVRGHCLGCFMPKADIGKHIANNAKCRSKNSYNAYGADGERIREVLRWNLVDVPLPRADDARKLHKCNGPCQRQYYDIRDHLKNPGTCRPKTFYILTPRPPNPRKKAGDKKKPSKTAAERTAELGKPIEIAEWVAAQKDNAPIQDNEEFVQGSSKRSRDAQEDSDTENEAGLSKRSHLSPSPDPGPPQFMCNGCNSKFNDLHQLSGHFATLRHRSKCRAKILRVRDPESASATQVWLPAIEWATWEGNPDNAVAGGGEE</sequence>
<dbReference type="SMART" id="SM00355">
    <property type="entry name" value="ZnF_C2H2"/>
    <property type="match status" value="3"/>
</dbReference>
<dbReference type="AlphaFoldDB" id="A0AAV9ZWJ2"/>
<evidence type="ECO:0000259" key="2">
    <source>
        <dbReference type="PROSITE" id="PS00028"/>
    </source>
</evidence>
<proteinExistence type="predicted"/>
<feature type="region of interest" description="Disordered" evidence="1">
    <location>
        <begin position="1138"/>
        <end position="1189"/>
    </location>
</feature>
<reference evidence="3 4" key="1">
    <citation type="journal article" date="2024" name="J Genomics">
        <title>Draft genome sequencing and assembly of Favolaschia claudopus CIRM-BRFM 2984 isolated from oak limbs.</title>
        <authorList>
            <person name="Navarro D."/>
            <person name="Drula E."/>
            <person name="Chaduli D."/>
            <person name="Cazenave R."/>
            <person name="Ahrendt S."/>
            <person name="Wang J."/>
            <person name="Lipzen A."/>
            <person name="Daum C."/>
            <person name="Barry K."/>
            <person name="Grigoriev I.V."/>
            <person name="Favel A."/>
            <person name="Rosso M.N."/>
            <person name="Martin F."/>
        </authorList>
    </citation>
    <scope>NUCLEOTIDE SEQUENCE [LARGE SCALE GENOMIC DNA]</scope>
    <source>
        <strain evidence="3 4">CIRM-BRFM 2984</strain>
    </source>
</reference>
<feature type="domain" description="C2H2-type" evidence="2">
    <location>
        <begin position="1190"/>
        <end position="1212"/>
    </location>
</feature>